<keyword evidence="1" id="KW-0812">Transmembrane</keyword>
<evidence type="ECO:0000256" key="1">
    <source>
        <dbReference type="SAM" id="Phobius"/>
    </source>
</evidence>
<name>A0A1F6VSD4_9BACT</name>
<evidence type="ECO:0008006" key="4">
    <source>
        <dbReference type="Google" id="ProtNLM"/>
    </source>
</evidence>
<dbReference type="AlphaFoldDB" id="A0A1F6VSD4"/>
<evidence type="ECO:0000313" key="3">
    <source>
        <dbReference type="Proteomes" id="UP000179686"/>
    </source>
</evidence>
<accession>A0A1F6VSD4</accession>
<dbReference type="STRING" id="1801752.A3J61_01180"/>
<feature type="transmembrane region" description="Helical" evidence="1">
    <location>
        <begin position="24"/>
        <end position="45"/>
    </location>
</feature>
<reference evidence="2 3" key="1">
    <citation type="journal article" date="2016" name="Nat. Commun.">
        <title>Thousands of microbial genomes shed light on interconnected biogeochemical processes in an aquifer system.</title>
        <authorList>
            <person name="Anantharaman K."/>
            <person name="Brown C.T."/>
            <person name="Hug L.A."/>
            <person name="Sharon I."/>
            <person name="Castelle C.J."/>
            <person name="Probst A.J."/>
            <person name="Thomas B.C."/>
            <person name="Singh A."/>
            <person name="Wilkins M.J."/>
            <person name="Karaoz U."/>
            <person name="Brodie E.L."/>
            <person name="Williams K.H."/>
            <person name="Hubbard S.S."/>
            <person name="Banfield J.F."/>
        </authorList>
    </citation>
    <scope>NUCLEOTIDE SEQUENCE [LARGE SCALE GENOMIC DNA]</scope>
</reference>
<organism evidence="2 3">
    <name type="scientific">Candidatus Nomurabacteria bacterium RIFCSPHIGHO2_02_FULL_38_15</name>
    <dbReference type="NCBI Taxonomy" id="1801752"/>
    <lineage>
        <taxon>Bacteria</taxon>
        <taxon>Candidatus Nomuraibacteriota</taxon>
    </lineage>
</organism>
<proteinExistence type="predicted"/>
<gene>
    <name evidence="2" type="ORF">A3J61_01180</name>
</gene>
<keyword evidence="1" id="KW-0472">Membrane</keyword>
<protein>
    <recommendedName>
        <fullName evidence="4">Cell division protein FtsL</fullName>
    </recommendedName>
</protein>
<sequence length="113" mass="12810">MKNYKMQNKKPKFNIVINPTSKKAFVFLITSNILFFSAYLFFVGATTVEVVNRKNIEEQTKTLQSTMATLEESYNGASKIYTKDYAKTLGFIEAVPMFYATASTTTVAYDQGR</sequence>
<dbReference type="EMBL" id="MFUC01000004">
    <property type="protein sequence ID" value="OGI72563.1"/>
    <property type="molecule type" value="Genomic_DNA"/>
</dbReference>
<keyword evidence="1" id="KW-1133">Transmembrane helix</keyword>
<dbReference type="Proteomes" id="UP000179686">
    <property type="component" value="Unassembled WGS sequence"/>
</dbReference>
<comment type="caution">
    <text evidence="2">The sequence shown here is derived from an EMBL/GenBank/DDBJ whole genome shotgun (WGS) entry which is preliminary data.</text>
</comment>
<evidence type="ECO:0000313" key="2">
    <source>
        <dbReference type="EMBL" id="OGI72563.1"/>
    </source>
</evidence>